<dbReference type="InterPro" id="IPR016155">
    <property type="entry name" value="Mopterin_synth/thiamin_S_b"/>
</dbReference>
<keyword evidence="2" id="KW-1185">Reference proteome</keyword>
<dbReference type="InterPro" id="IPR003749">
    <property type="entry name" value="ThiS/MoaD-like"/>
</dbReference>
<dbReference type="InterPro" id="IPR012675">
    <property type="entry name" value="Beta-grasp_dom_sf"/>
</dbReference>
<dbReference type="SUPFAM" id="SSF54285">
    <property type="entry name" value="MoaD/ThiS"/>
    <property type="match status" value="1"/>
</dbReference>
<sequence length="98" mass="10895">MHRTHLTIPLNYKTDTMIHIRYFGQLADQLNVATEDVPWSGGTTDDLLQLLRQRGEPWASVLQTSKIFKIAVNRQLTHTTTDIVDGADIGILPPVTGG</sequence>
<evidence type="ECO:0000313" key="1">
    <source>
        <dbReference type="EMBL" id="TDR31534.1"/>
    </source>
</evidence>
<dbReference type="AlphaFoldDB" id="A0A4R6Y833"/>
<organism evidence="1 2">
    <name type="scientific">Hydromonas duriensis</name>
    <dbReference type="NCBI Taxonomy" id="1527608"/>
    <lineage>
        <taxon>Bacteria</taxon>
        <taxon>Pseudomonadati</taxon>
        <taxon>Pseudomonadota</taxon>
        <taxon>Betaproteobacteria</taxon>
        <taxon>Burkholderiales</taxon>
        <taxon>Burkholderiaceae</taxon>
        <taxon>Hydromonas</taxon>
    </lineage>
</organism>
<dbReference type="Pfam" id="PF02597">
    <property type="entry name" value="ThiS"/>
    <property type="match status" value="1"/>
</dbReference>
<protein>
    <submittedName>
        <fullName evidence="1">Molybdopterin synthase subunit MoaD</fullName>
    </submittedName>
</protein>
<dbReference type="EMBL" id="SNZE01000009">
    <property type="protein sequence ID" value="TDR31534.1"/>
    <property type="molecule type" value="Genomic_DNA"/>
</dbReference>
<dbReference type="Proteomes" id="UP000294480">
    <property type="component" value="Unassembled WGS sequence"/>
</dbReference>
<gene>
    <name evidence="1" type="ORF">DFR44_10951</name>
</gene>
<dbReference type="Gene3D" id="3.10.20.30">
    <property type="match status" value="1"/>
</dbReference>
<name>A0A4R6Y833_9BURK</name>
<comment type="caution">
    <text evidence="1">The sequence shown here is derived from an EMBL/GenBank/DDBJ whole genome shotgun (WGS) entry which is preliminary data.</text>
</comment>
<evidence type="ECO:0000313" key="2">
    <source>
        <dbReference type="Proteomes" id="UP000294480"/>
    </source>
</evidence>
<proteinExistence type="predicted"/>
<reference evidence="1 2" key="1">
    <citation type="submission" date="2019-03" db="EMBL/GenBank/DDBJ databases">
        <title>Genomic Encyclopedia of Type Strains, Phase IV (KMG-IV): sequencing the most valuable type-strain genomes for metagenomic binning, comparative biology and taxonomic classification.</title>
        <authorList>
            <person name="Goeker M."/>
        </authorList>
    </citation>
    <scope>NUCLEOTIDE SEQUENCE [LARGE SCALE GENOMIC DNA]</scope>
    <source>
        <strain evidence="1 2">DSM 102852</strain>
    </source>
</reference>
<dbReference type="CDD" id="cd00754">
    <property type="entry name" value="Ubl_MoaD"/>
    <property type="match status" value="1"/>
</dbReference>
<accession>A0A4R6Y833</accession>